<reference evidence="3" key="1">
    <citation type="submission" date="2013-06" db="EMBL/GenBank/DDBJ databases">
        <authorList>
            <person name="Zhao Q."/>
        </authorList>
    </citation>
    <scope>NUCLEOTIDE SEQUENCE</scope>
    <source>
        <strain evidence="3">cv. W1943</strain>
    </source>
</reference>
<evidence type="ECO:0000256" key="1">
    <source>
        <dbReference type="SAM" id="MobiDB-lite"/>
    </source>
</evidence>
<evidence type="ECO:0000313" key="3">
    <source>
        <dbReference type="Proteomes" id="UP000008022"/>
    </source>
</evidence>
<feature type="compositionally biased region" description="Polar residues" evidence="1">
    <location>
        <begin position="87"/>
        <end position="96"/>
    </location>
</feature>
<accession>A0A0E0PI16</accession>
<name>A0A0E0PI16_ORYRU</name>
<organism evidence="2 3">
    <name type="scientific">Oryza rufipogon</name>
    <name type="common">Brownbeard rice</name>
    <name type="synonym">Asian wild rice</name>
    <dbReference type="NCBI Taxonomy" id="4529"/>
    <lineage>
        <taxon>Eukaryota</taxon>
        <taxon>Viridiplantae</taxon>
        <taxon>Streptophyta</taxon>
        <taxon>Embryophyta</taxon>
        <taxon>Tracheophyta</taxon>
        <taxon>Spermatophyta</taxon>
        <taxon>Magnoliopsida</taxon>
        <taxon>Liliopsida</taxon>
        <taxon>Poales</taxon>
        <taxon>Poaceae</taxon>
        <taxon>BOP clade</taxon>
        <taxon>Oryzoideae</taxon>
        <taxon>Oryzeae</taxon>
        <taxon>Oryzinae</taxon>
        <taxon>Oryza</taxon>
    </lineage>
</organism>
<dbReference type="HOGENOM" id="CLU_2188095_0_0_1"/>
<protein>
    <submittedName>
        <fullName evidence="2">Uncharacterized protein</fullName>
    </submittedName>
</protein>
<sequence length="109" mass="12269">MQFAMREPTSCVVARLEALAMGGAMPMRVTKSGTRGVCLECVELHRRAGRLAGTFDLVILFRSIGRILGKGRRRTINKFTQRNNPLQSASWSAVNQQERKCRTQAHEHD</sequence>
<proteinExistence type="predicted"/>
<keyword evidence="3" id="KW-1185">Reference proteome</keyword>
<feature type="compositionally biased region" description="Basic and acidic residues" evidence="1">
    <location>
        <begin position="97"/>
        <end position="109"/>
    </location>
</feature>
<dbReference type="Gramene" id="ORUFI05G04820.1">
    <property type="protein sequence ID" value="ORUFI05G04820.1"/>
    <property type="gene ID" value="ORUFI05G04820"/>
</dbReference>
<evidence type="ECO:0000313" key="2">
    <source>
        <dbReference type="EnsemblPlants" id="ORUFI05G04820.1"/>
    </source>
</evidence>
<feature type="region of interest" description="Disordered" evidence="1">
    <location>
        <begin position="87"/>
        <end position="109"/>
    </location>
</feature>
<reference evidence="2" key="2">
    <citation type="submission" date="2015-06" db="UniProtKB">
        <authorList>
            <consortium name="EnsemblPlants"/>
        </authorList>
    </citation>
    <scope>IDENTIFICATION</scope>
</reference>
<dbReference type="Proteomes" id="UP000008022">
    <property type="component" value="Unassembled WGS sequence"/>
</dbReference>
<dbReference type="EnsemblPlants" id="ORUFI05G04820.1">
    <property type="protein sequence ID" value="ORUFI05G04820.1"/>
    <property type="gene ID" value="ORUFI05G04820"/>
</dbReference>
<dbReference type="AlphaFoldDB" id="A0A0E0PI16"/>